<evidence type="ECO:0000256" key="1">
    <source>
        <dbReference type="SAM" id="Phobius"/>
    </source>
</evidence>
<evidence type="ECO:0000313" key="3">
    <source>
        <dbReference type="Proteomes" id="UP000502248"/>
    </source>
</evidence>
<keyword evidence="3" id="KW-1185">Reference proteome</keyword>
<dbReference type="PANTHER" id="PTHR40076">
    <property type="entry name" value="MEMBRANE PROTEIN-RELATED"/>
    <property type="match status" value="1"/>
</dbReference>
<dbReference type="KEGG" id="cheb:HH215_24025"/>
<keyword evidence="1" id="KW-0472">Membrane</keyword>
<dbReference type="InterPro" id="IPR010380">
    <property type="entry name" value="DUF975"/>
</dbReference>
<feature type="transmembrane region" description="Helical" evidence="1">
    <location>
        <begin position="151"/>
        <end position="177"/>
    </location>
</feature>
<feature type="transmembrane region" description="Helical" evidence="1">
    <location>
        <begin position="47"/>
        <end position="66"/>
    </location>
</feature>
<gene>
    <name evidence="2" type="ORF">HH215_24025</name>
</gene>
<dbReference type="Proteomes" id="UP000502248">
    <property type="component" value="Chromosome"/>
</dbReference>
<dbReference type="Pfam" id="PF06161">
    <property type="entry name" value="DUF975"/>
    <property type="match status" value="1"/>
</dbReference>
<dbReference type="EMBL" id="CP051680">
    <property type="protein sequence ID" value="QJD88318.1"/>
    <property type="molecule type" value="Genomic_DNA"/>
</dbReference>
<accession>A0A7Z2VSG1</accession>
<dbReference type="PANTHER" id="PTHR40076:SF1">
    <property type="entry name" value="MEMBRANE PROTEIN"/>
    <property type="match status" value="1"/>
</dbReference>
<feature type="transmembrane region" description="Helical" evidence="1">
    <location>
        <begin position="22"/>
        <end position="42"/>
    </location>
</feature>
<keyword evidence="1" id="KW-0812">Transmembrane</keyword>
<feature type="transmembrane region" description="Helical" evidence="1">
    <location>
        <begin position="86"/>
        <end position="116"/>
    </location>
</feature>
<evidence type="ECO:0000313" key="2">
    <source>
        <dbReference type="EMBL" id="QJD88318.1"/>
    </source>
</evidence>
<dbReference type="AlphaFoldDB" id="A0A7Z2VSG1"/>
<sequence length="214" mass="24126">MPTSAEIRARARASLAGNWTSAVLHFLLYYVVIWALGLLAYIPIIGWIAIILVTGALTYGLFSFYLTMSRNQAPSTGELFSGFEKFVPTFILYIVMCIFIFLWSLLLIVPGIIAAIRYSQAYYILRDNPNIGALEAIQRSKELMEGNKGRYFVLYLSFIGWYILGIISCGIGLLWVAPYFYTALGHFHDDLRGRYMSYSSPPPPPSPYGGQQFN</sequence>
<reference evidence="2 3" key="1">
    <citation type="submission" date="2020-04" db="EMBL/GenBank/DDBJ databases">
        <title>Genome sequencing of novel species.</title>
        <authorList>
            <person name="Heo J."/>
            <person name="Kim S.-J."/>
            <person name="Kim J.-S."/>
            <person name="Hong S.-B."/>
            <person name="Kwon S.-W."/>
        </authorList>
    </citation>
    <scope>NUCLEOTIDE SEQUENCE [LARGE SCALE GENOMIC DNA]</scope>
    <source>
        <strain evidence="2 3">MFER-1</strain>
    </source>
</reference>
<proteinExistence type="predicted"/>
<organism evidence="2 3">
    <name type="scientific">Cohnella herbarum</name>
    <dbReference type="NCBI Taxonomy" id="2728023"/>
    <lineage>
        <taxon>Bacteria</taxon>
        <taxon>Bacillati</taxon>
        <taxon>Bacillota</taxon>
        <taxon>Bacilli</taxon>
        <taxon>Bacillales</taxon>
        <taxon>Paenibacillaceae</taxon>
        <taxon>Cohnella</taxon>
    </lineage>
</organism>
<name>A0A7Z2VSG1_9BACL</name>
<protein>
    <submittedName>
        <fullName evidence="2">DUF975 family protein</fullName>
    </submittedName>
</protein>
<keyword evidence="1" id="KW-1133">Transmembrane helix</keyword>